<proteinExistence type="predicted"/>
<name>A0AAV4MTB9_CAEEX</name>
<reference evidence="1 2" key="1">
    <citation type="submission" date="2021-06" db="EMBL/GenBank/DDBJ databases">
        <title>Caerostris extrusa draft genome.</title>
        <authorList>
            <person name="Kono N."/>
            <person name="Arakawa K."/>
        </authorList>
    </citation>
    <scope>NUCLEOTIDE SEQUENCE [LARGE SCALE GENOMIC DNA]</scope>
</reference>
<evidence type="ECO:0000313" key="2">
    <source>
        <dbReference type="Proteomes" id="UP001054945"/>
    </source>
</evidence>
<dbReference type="EMBL" id="BPLR01020186">
    <property type="protein sequence ID" value="GIX75647.1"/>
    <property type="molecule type" value="Genomic_DNA"/>
</dbReference>
<gene>
    <name evidence="1" type="ORF">CEXT_591271</name>
</gene>
<evidence type="ECO:0000313" key="1">
    <source>
        <dbReference type="EMBL" id="GIX75647.1"/>
    </source>
</evidence>
<organism evidence="1 2">
    <name type="scientific">Caerostris extrusa</name>
    <name type="common">Bark spider</name>
    <name type="synonym">Caerostris bankana</name>
    <dbReference type="NCBI Taxonomy" id="172846"/>
    <lineage>
        <taxon>Eukaryota</taxon>
        <taxon>Metazoa</taxon>
        <taxon>Ecdysozoa</taxon>
        <taxon>Arthropoda</taxon>
        <taxon>Chelicerata</taxon>
        <taxon>Arachnida</taxon>
        <taxon>Araneae</taxon>
        <taxon>Araneomorphae</taxon>
        <taxon>Entelegynae</taxon>
        <taxon>Araneoidea</taxon>
        <taxon>Araneidae</taxon>
        <taxon>Caerostris</taxon>
    </lineage>
</organism>
<accession>A0AAV4MTB9</accession>
<dbReference type="Proteomes" id="UP001054945">
    <property type="component" value="Unassembled WGS sequence"/>
</dbReference>
<protein>
    <submittedName>
        <fullName evidence="1">Uncharacterized protein</fullName>
    </submittedName>
</protein>
<dbReference type="AlphaFoldDB" id="A0AAV4MTB9"/>
<keyword evidence="2" id="KW-1185">Reference proteome</keyword>
<sequence length="118" mass="13312">MGKFEGMTDWKKVAIVLGRGYCHMKLLLSVNQGSVQSVREHSTGNADNGNSEKGNKLATQIYISCETGELVIAWFQTAWLIQTHNPWFRLLGFIAACPNLQLELLFLSVMLAEIRRQE</sequence>
<comment type="caution">
    <text evidence="1">The sequence shown here is derived from an EMBL/GenBank/DDBJ whole genome shotgun (WGS) entry which is preliminary data.</text>
</comment>